<keyword evidence="5" id="KW-0862">Zinc</keyword>
<evidence type="ECO:0008006" key="10">
    <source>
        <dbReference type="Google" id="ProtNLM"/>
    </source>
</evidence>
<keyword evidence="6" id="KW-0482">Metalloprotease</keyword>
<evidence type="ECO:0000313" key="8">
    <source>
        <dbReference type="EMBL" id="MFI7585953.1"/>
    </source>
</evidence>
<evidence type="ECO:0000313" key="9">
    <source>
        <dbReference type="Proteomes" id="UP001612915"/>
    </source>
</evidence>
<dbReference type="PANTHER" id="PTHR39188">
    <property type="entry name" value="MEMBRANE-ASSOCIATED ZINC METALLOPROTEASE M50B"/>
    <property type="match status" value="1"/>
</dbReference>
<evidence type="ECO:0000256" key="7">
    <source>
        <dbReference type="SAM" id="Phobius"/>
    </source>
</evidence>
<comment type="caution">
    <text evidence="8">The sequence shown here is derived from an EMBL/GenBank/DDBJ whole genome shotgun (WGS) entry which is preliminary data.</text>
</comment>
<protein>
    <recommendedName>
        <fullName evidence="10">Peptidase M50 domain-containing protein</fullName>
    </recommendedName>
</protein>
<evidence type="ECO:0000256" key="1">
    <source>
        <dbReference type="ARBA" id="ARBA00001947"/>
    </source>
</evidence>
<keyword evidence="9" id="KW-1185">Reference proteome</keyword>
<keyword evidence="7" id="KW-0812">Transmembrane</keyword>
<evidence type="ECO:0000256" key="6">
    <source>
        <dbReference type="ARBA" id="ARBA00023049"/>
    </source>
</evidence>
<comment type="similarity">
    <text evidence="2">Belongs to the peptidase M50B family.</text>
</comment>
<dbReference type="EMBL" id="JBITLV010000001">
    <property type="protein sequence ID" value="MFI7585953.1"/>
    <property type="molecule type" value="Genomic_DNA"/>
</dbReference>
<evidence type="ECO:0000256" key="3">
    <source>
        <dbReference type="ARBA" id="ARBA00022670"/>
    </source>
</evidence>
<feature type="transmembrane region" description="Helical" evidence="7">
    <location>
        <begin position="176"/>
        <end position="194"/>
    </location>
</feature>
<sequence>MTMPSIEGGRPLLRGRILGFPVHLDLSFVIIVGLLGWYPGISLRDMLIWLAITPVAVLVHELGHAVVARTTGARPQIALAGFGGVTSWMPEGPVSRLRSLAISLAGPGVGIVFGVGLILLYPYVAPDEASWQYVAFRTGIWTCLGWSILNLLPVLPLDGGQAMRELLPGDPEVRSLRAAYVSVVVAVLAAAAAYGLYQQGFLAVFLLFFALTNFLAIRESRGRTVSGPGGTRVPRPAGLGSATEQAVIEKLWQGDPAGARSVLADRPEGEQVDPAIHGAVLALTGDAGNAEQGRAVLSQEIARRPGDVTPIALAALSQALAHDWDALIALFQNTPREFVPPSVAARVIDEARGTGREDVANRLTYVLQPPPDPSPS</sequence>
<feature type="transmembrane region" description="Helical" evidence="7">
    <location>
        <begin position="133"/>
        <end position="155"/>
    </location>
</feature>
<evidence type="ECO:0000256" key="2">
    <source>
        <dbReference type="ARBA" id="ARBA00007931"/>
    </source>
</evidence>
<comment type="cofactor">
    <cofactor evidence="1">
        <name>Zn(2+)</name>
        <dbReference type="ChEBI" id="CHEBI:29105"/>
    </cofactor>
</comment>
<dbReference type="PANTHER" id="PTHR39188:SF3">
    <property type="entry name" value="STAGE IV SPORULATION PROTEIN FB"/>
    <property type="match status" value="1"/>
</dbReference>
<name>A0ABW8AJ02_9ACTN</name>
<organism evidence="8 9">
    <name type="scientific">Spongisporangium articulatum</name>
    <dbReference type="NCBI Taxonomy" id="3362603"/>
    <lineage>
        <taxon>Bacteria</taxon>
        <taxon>Bacillati</taxon>
        <taxon>Actinomycetota</taxon>
        <taxon>Actinomycetes</taxon>
        <taxon>Kineosporiales</taxon>
        <taxon>Kineosporiaceae</taxon>
        <taxon>Spongisporangium</taxon>
    </lineage>
</organism>
<keyword evidence="7" id="KW-1133">Transmembrane helix</keyword>
<dbReference type="RefSeq" id="WP_398274741.1">
    <property type="nucleotide sequence ID" value="NZ_JBITLV010000001.1"/>
</dbReference>
<keyword evidence="3" id="KW-0645">Protease</keyword>
<keyword evidence="4" id="KW-0378">Hydrolase</keyword>
<feature type="transmembrane region" description="Helical" evidence="7">
    <location>
        <begin position="20"/>
        <end position="40"/>
    </location>
</feature>
<proteinExistence type="inferred from homology"/>
<evidence type="ECO:0000256" key="5">
    <source>
        <dbReference type="ARBA" id="ARBA00022833"/>
    </source>
</evidence>
<feature type="transmembrane region" description="Helical" evidence="7">
    <location>
        <begin position="99"/>
        <end position="121"/>
    </location>
</feature>
<gene>
    <name evidence="8" type="ORF">ACIB24_02620</name>
</gene>
<reference evidence="8 9" key="1">
    <citation type="submission" date="2024-10" db="EMBL/GenBank/DDBJ databases">
        <title>The Natural Products Discovery Center: Release of the First 8490 Sequenced Strains for Exploring Actinobacteria Biosynthetic Diversity.</title>
        <authorList>
            <person name="Kalkreuter E."/>
            <person name="Kautsar S.A."/>
            <person name="Yang D."/>
            <person name="Bader C.D."/>
            <person name="Teijaro C.N."/>
            <person name="Fluegel L."/>
            <person name="Davis C.M."/>
            <person name="Simpson J.R."/>
            <person name="Lauterbach L."/>
            <person name="Steele A.D."/>
            <person name="Gui C."/>
            <person name="Meng S."/>
            <person name="Li G."/>
            <person name="Viehrig K."/>
            <person name="Ye F."/>
            <person name="Su P."/>
            <person name="Kiefer A.F."/>
            <person name="Nichols A."/>
            <person name="Cepeda A.J."/>
            <person name="Yan W."/>
            <person name="Fan B."/>
            <person name="Jiang Y."/>
            <person name="Adhikari A."/>
            <person name="Zheng C.-J."/>
            <person name="Schuster L."/>
            <person name="Cowan T.M."/>
            <person name="Smanski M.J."/>
            <person name="Chevrette M.G."/>
            <person name="De Carvalho L.P.S."/>
            <person name="Shen B."/>
        </authorList>
    </citation>
    <scope>NUCLEOTIDE SEQUENCE [LARGE SCALE GENOMIC DNA]</scope>
    <source>
        <strain evidence="8 9">NPDC049639</strain>
    </source>
</reference>
<keyword evidence="7" id="KW-0472">Membrane</keyword>
<feature type="transmembrane region" description="Helical" evidence="7">
    <location>
        <begin position="200"/>
        <end position="217"/>
    </location>
</feature>
<accession>A0ABW8AJ02</accession>
<evidence type="ECO:0000256" key="4">
    <source>
        <dbReference type="ARBA" id="ARBA00022801"/>
    </source>
</evidence>
<dbReference type="Proteomes" id="UP001612915">
    <property type="component" value="Unassembled WGS sequence"/>
</dbReference>
<feature type="transmembrane region" description="Helical" evidence="7">
    <location>
        <begin position="46"/>
        <end position="67"/>
    </location>
</feature>